<evidence type="ECO:0000259" key="7">
    <source>
        <dbReference type="PROSITE" id="PS51006"/>
    </source>
</evidence>
<feature type="compositionally biased region" description="Pro residues" evidence="5">
    <location>
        <begin position="291"/>
        <end position="307"/>
    </location>
</feature>
<keyword evidence="10" id="KW-1185">Reference proteome</keyword>
<reference evidence="8 11" key="2">
    <citation type="submission" date="2019-07" db="EMBL/GenBank/DDBJ databases">
        <title>Whole genome shotgun sequence of Myxococcus fulvus NBRC 100333.</title>
        <authorList>
            <person name="Hosoyama A."/>
            <person name="Uohara A."/>
            <person name="Ohji S."/>
            <person name="Ichikawa N."/>
        </authorList>
    </citation>
    <scope>NUCLEOTIDE SEQUENCE [LARGE SCALE GENOMIC DNA]</scope>
    <source>
        <strain evidence="8 11">NBRC 100333</strain>
    </source>
</reference>
<feature type="chain" id="PRO_5022986973" evidence="6">
    <location>
        <begin position="25"/>
        <end position="307"/>
    </location>
</feature>
<dbReference type="PROSITE" id="PS51006">
    <property type="entry name" value="PABS_2"/>
    <property type="match status" value="1"/>
</dbReference>
<accession>A0A511TA21</accession>
<dbReference type="RefSeq" id="WP_074950355.1">
    <property type="nucleotide sequence ID" value="NZ_BJXR01000043.1"/>
</dbReference>
<dbReference type="InterPro" id="IPR030374">
    <property type="entry name" value="PABS"/>
</dbReference>
<evidence type="ECO:0000313" key="11">
    <source>
        <dbReference type="Proteomes" id="UP000321514"/>
    </source>
</evidence>
<dbReference type="NCBIfam" id="NF037959">
    <property type="entry name" value="MFS_SpdSyn"/>
    <property type="match status" value="1"/>
</dbReference>
<reference evidence="9 10" key="1">
    <citation type="submission" date="2016-10" db="EMBL/GenBank/DDBJ databases">
        <authorList>
            <person name="Varghese N."/>
            <person name="Submissions S."/>
        </authorList>
    </citation>
    <scope>NUCLEOTIDE SEQUENCE [LARGE SCALE GENOMIC DNA]</scope>
    <source>
        <strain evidence="9 10">DSM 16525</strain>
    </source>
</reference>
<evidence type="ECO:0000313" key="8">
    <source>
        <dbReference type="EMBL" id="GEN11034.1"/>
    </source>
</evidence>
<evidence type="ECO:0000256" key="5">
    <source>
        <dbReference type="SAM" id="MobiDB-lite"/>
    </source>
</evidence>
<dbReference type="PANTHER" id="PTHR43317">
    <property type="entry name" value="THERMOSPERMINE SYNTHASE ACAULIS5"/>
    <property type="match status" value="1"/>
</dbReference>
<dbReference type="Gene3D" id="3.40.50.150">
    <property type="entry name" value="Vaccinia Virus protein VP39"/>
    <property type="match status" value="1"/>
</dbReference>
<evidence type="ECO:0000256" key="4">
    <source>
        <dbReference type="PROSITE-ProRule" id="PRU00354"/>
    </source>
</evidence>
<name>A0A511TA21_MYXFU</name>
<dbReference type="OrthoDB" id="5504944at2"/>
<feature type="domain" description="PABS" evidence="7">
    <location>
        <begin position="6"/>
        <end position="249"/>
    </location>
</feature>
<gene>
    <name evidence="8" type="ORF">MFU01_60710</name>
    <name evidence="9" type="ORF">SAMN05443572_102153</name>
</gene>
<comment type="caution">
    <text evidence="8">The sequence shown here is derived from an EMBL/GenBank/DDBJ whole genome shotgun (WGS) entry which is preliminary data.</text>
</comment>
<dbReference type="Pfam" id="PF01564">
    <property type="entry name" value="Spermine_synth"/>
    <property type="match status" value="1"/>
</dbReference>
<dbReference type="Proteomes" id="UP000321514">
    <property type="component" value="Unassembled WGS sequence"/>
</dbReference>
<evidence type="ECO:0000256" key="2">
    <source>
        <dbReference type="ARBA" id="ARBA00022679"/>
    </source>
</evidence>
<dbReference type="PROSITE" id="PS51257">
    <property type="entry name" value="PROKAR_LIPOPROTEIN"/>
    <property type="match status" value="1"/>
</dbReference>
<keyword evidence="2 4" id="KW-0808">Transferase</keyword>
<keyword evidence="6" id="KW-0732">Signal</keyword>
<evidence type="ECO:0000256" key="1">
    <source>
        <dbReference type="ARBA" id="ARBA00007867"/>
    </source>
</evidence>
<evidence type="ECO:0000256" key="3">
    <source>
        <dbReference type="ARBA" id="ARBA00023115"/>
    </source>
</evidence>
<dbReference type="EMBL" id="FOIB01000002">
    <property type="protein sequence ID" value="SET40272.1"/>
    <property type="molecule type" value="Genomic_DNA"/>
</dbReference>
<feature type="region of interest" description="Disordered" evidence="5">
    <location>
        <begin position="278"/>
        <end position="307"/>
    </location>
</feature>
<dbReference type="GO" id="GO:0016740">
    <property type="term" value="F:transferase activity"/>
    <property type="evidence" value="ECO:0007669"/>
    <property type="project" value="UniProtKB-UniRule"/>
</dbReference>
<protein>
    <submittedName>
        <fullName evidence="9">Spermidine synthase</fullName>
    </submittedName>
</protein>
<evidence type="ECO:0000313" key="10">
    <source>
        <dbReference type="Proteomes" id="UP000183760"/>
    </source>
</evidence>
<sequence length="307" mass="33776">MRRFTPRLVLLVLAFLSCSSSGQRKELHRGQSPFTLITVTEDREGRRYLQFDESGALQSVVWPGQPKKLELAYTRVSMVALAFVPKPQRVLVVGLGGGAMPMFLRAVLPEAHIDVVDIDPDVVDVAKRFFGFREDARLKAHVADGRAFIEAKRPAYDLIFLDAYGPESIPEHLGTVEFLASVRARLTARGAVVGNVWEYPPNPLFPSMLRTWQAGFTQLYTFEVANAANRIFVGVPYPEKQTRQALETIANKVEKAQGVPFDLSALVVEGYADATTRKELTGQVLRDAPAPAAPPPAPESKPSPPAP</sequence>
<dbReference type="AlphaFoldDB" id="A0A511TA21"/>
<organism evidence="8 11">
    <name type="scientific">Myxococcus fulvus</name>
    <dbReference type="NCBI Taxonomy" id="33"/>
    <lineage>
        <taxon>Bacteria</taxon>
        <taxon>Pseudomonadati</taxon>
        <taxon>Myxococcota</taxon>
        <taxon>Myxococcia</taxon>
        <taxon>Myxococcales</taxon>
        <taxon>Cystobacterineae</taxon>
        <taxon>Myxococcaceae</taxon>
        <taxon>Myxococcus</taxon>
    </lineage>
</organism>
<dbReference type="GO" id="GO:0006596">
    <property type="term" value="P:polyamine biosynthetic process"/>
    <property type="evidence" value="ECO:0007669"/>
    <property type="project" value="UniProtKB-UniRule"/>
</dbReference>
<comment type="similarity">
    <text evidence="1">Belongs to the spermidine/spermine synthase family.</text>
</comment>
<evidence type="ECO:0000256" key="6">
    <source>
        <dbReference type="SAM" id="SignalP"/>
    </source>
</evidence>
<feature type="active site" description="Proton acceptor" evidence="4">
    <location>
        <position position="162"/>
    </location>
</feature>
<dbReference type="SUPFAM" id="SSF53335">
    <property type="entry name" value="S-adenosyl-L-methionine-dependent methyltransferases"/>
    <property type="match status" value="1"/>
</dbReference>
<dbReference type="STRING" id="1334629.MFUL124B02_32065"/>
<feature type="signal peptide" evidence="6">
    <location>
        <begin position="1"/>
        <end position="24"/>
    </location>
</feature>
<keyword evidence="3 4" id="KW-0620">Polyamine biosynthesis</keyword>
<dbReference type="PANTHER" id="PTHR43317:SF1">
    <property type="entry name" value="THERMOSPERMINE SYNTHASE ACAULIS5"/>
    <property type="match status" value="1"/>
</dbReference>
<proteinExistence type="inferred from homology"/>
<dbReference type="InterPro" id="IPR029063">
    <property type="entry name" value="SAM-dependent_MTases_sf"/>
</dbReference>
<evidence type="ECO:0000313" key="9">
    <source>
        <dbReference type="EMBL" id="SET40272.1"/>
    </source>
</evidence>
<dbReference type="Proteomes" id="UP000183760">
    <property type="component" value="Unassembled WGS sequence"/>
</dbReference>
<dbReference type="EMBL" id="BJXR01000043">
    <property type="protein sequence ID" value="GEN11034.1"/>
    <property type="molecule type" value="Genomic_DNA"/>
</dbReference>